<dbReference type="AlphaFoldDB" id="D2QV44"/>
<dbReference type="Proteomes" id="UP000002028">
    <property type="component" value="Plasmid pSLIN01"/>
</dbReference>
<organism evidence="1 2">
    <name type="scientific">Spirosoma linguale (strain ATCC 33905 / DSM 74 / LMG 10896 / Claus 1)</name>
    <dbReference type="NCBI Taxonomy" id="504472"/>
    <lineage>
        <taxon>Bacteria</taxon>
        <taxon>Pseudomonadati</taxon>
        <taxon>Bacteroidota</taxon>
        <taxon>Cytophagia</taxon>
        <taxon>Cytophagales</taxon>
        <taxon>Cytophagaceae</taxon>
        <taxon>Spirosoma</taxon>
    </lineage>
</organism>
<gene>
    <name evidence="1" type="ordered locus">Slin_6720</name>
</gene>
<dbReference type="EMBL" id="CP001770">
    <property type="protein sequence ID" value="ADB42676.1"/>
    <property type="molecule type" value="Genomic_DNA"/>
</dbReference>
<evidence type="ECO:0000313" key="2">
    <source>
        <dbReference type="Proteomes" id="UP000002028"/>
    </source>
</evidence>
<sequence length="126" mass="14394">MNGNYSICQPRQAMKPCVQAIYNQIGQVAFARMKATTLKPDNRKNALQWKMKGTRFTSIRVEGQQNGVGYQVSFFIINHQQFTEIVIEQVEAQDLISTIERITGLVLSYVPTNLVHDVDENFTLKK</sequence>
<geneLocation type="plasmid" evidence="1 2">
    <name>pSLIN01</name>
</geneLocation>
<accession>D2QV44</accession>
<protein>
    <submittedName>
        <fullName evidence="1">Uncharacterized protein</fullName>
    </submittedName>
</protein>
<keyword evidence="1" id="KW-0614">Plasmid</keyword>
<keyword evidence="2" id="KW-1185">Reference proteome</keyword>
<dbReference type="HOGENOM" id="CLU_1980172_0_0_10"/>
<proteinExistence type="predicted"/>
<name>D2QV44_SPILD</name>
<evidence type="ECO:0000313" key="1">
    <source>
        <dbReference type="EMBL" id="ADB42676.1"/>
    </source>
</evidence>
<reference evidence="1 2" key="1">
    <citation type="journal article" date="2010" name="Stand. Genomic Sci.">
        <title>Complete genome sequence of Spirosoma linguale type strain (1).</title>
        <authorList>
            <person name="Lail K."/>
            <person name="Sikorski J."/>
            <person name="Saunders E."/>
            <person name="Lapidus A."/>
            <person name="Glavina Del Rio T."/>
            <person name="Copeland A."/>
            <person name="Tice H."/>
            <person name="Cheng J.-F."/>
            <person name="Lucas S."/>
            <person name="Nolan M."/>
            <person name="Bruce D."/>
            <person name="Goodwin L."/>
            <person name="Pitluck S."/>
            <person name="Ivanova N."/>
            <person name="Mavromatis K."/>
            <person name="Ovchinnikova G."/>
            <person name="Pati A."/>
            <person name="Chen A."/>
            <person name="Palaniappan K."/>
            <person name="Land M."/>
            <person name="Hauser L."/>
            <person name="Chang Y.-J."/>
            <person name="Jeffries C.D."/>
            <person name="Chain P."/>
            <person name="Brettin T."/>
            <person name="Detter J.C."/>
            <person name="Schuetze A."/>
            <person name="Rohde M."/>
            <person name="Tindall B.J."/>
            <person name="Goeker M."/>
            <person name="Bristow J."/>
            <person name="Eisen J.A."/>
            <person name="Markowitz V."/>
            <person name="Hugenholtz P."/>
            <person name="Kyrpides N.C."/>
            <person name="Klenk H.-P."/>
            <person name="Chen F."/>
        </authorList>
    </citation>
    <scope>NUCLEOTIDE SEQUENCE [LARGE SCALE GENOMIC DNA]</scope>
    <source>
        <strain evidence="2">ATCC 33905 / DSM 74 / LMG 10896 / Claus 1</strain>
    </source>
</reference>
<dbReference type="KEGG" id="sli:Slin_6720"/>